<dbReference type="RefSeq" id="WP_133676186.1">
    <property type="nucleotide sequence ID" value="NZ_KK073889.1"/>
</dbReference>
<evidence type="ECO:0000313" key="2">
    <source>
        <dbReference type="Proteomes" id="UP000294958"/>
    </source>
</evidence>
<dbReference type="AlphaFoldDB" id="A0A4R6Y6A0"/>
<dbReference type="OrthoDB" id="9924927at2"/>
<sequence>MSVIECFMNWWNSLARRNGKLMFRNQREAAEFVRQVHNRNGGPNAKLLAMRERYLEANSGSNVGEAA</sequence>
<protein>
    <submittedName>
        <fullName evidence="1">Uncharacterized protein</fullName>
    </submittedName>
</protein>
<dbReference type="EMBL" id="SNZF01000046">
    <property type="protein sequence ID" value="TDR30325.1"/>
    <property type="molecule type" value="Genomic_DNA"/>
</dbReference>
<organism evidence="1 2">
    <name type="scientific">Aquamicrobium defluvii</name>
    <dbReference type="NCBI Taxonomy" id="69279"/>
    <lineage>
        <taxon>Bacteria</taxon>
        <taxon>Pseudomonadati</taxon>
        <taxon>Pseudomonadota</taxon>
        <taxon>Alphaproteobacteria</taxon>
        <taxon>Hyphomicrobiales</taxon>
        <taxon>Phyllobacteriaceae</taxon>
        <taxon>Aquamicrobium</taxon>
    </lineage>
</organism>
<keyword evidence="2" id="KW-1185">Reference proteome</keyword>
<dbReference type="Proteomes" id="UP000294958">
    <property type="component" value="Unassembled WGS sequence"/>
</dbReference>
<proteinExistence type="predicted"/>
<accession>A0A4R6Y6A0</accession>
<comment type="caution">
    <text evidence="1">The sequence shown here is derived from an EMBL/GenBank/DDBJ whole genome shotgun (WGS) entry which is preliminary data.</text>
</comment>
<reference evidence="1 2" key="1">
    <citation type="submission" date="2019-03" db="EMBL/GenBank/DDBJ databases">
        <title>Genomic Encyclopedia of Type Strains, Phase IV (KMG-IV): sequencing the most valuable type-strain genomes for metagenomic binning, comparative biology and taxonomic classification.</title>
        <authorList>
            <person name="Goeker M."/>
        </authorList>
    </citation>
    <scope>NUCLEOTIDE SEQUENCE [LARGE SCALE GENOMIC DNA]</scope>
    <source>
        <strain evidence="1 2">DSM 11603</strain>
    </source>
</reference>
<evidence type="ECO:0000313" key="1">
    <source>
        <dbReference type="EMBL" id="TDR30325.1"/>
    </source>
</evidence>
<gene>
    <name evidence="1" type="ORF">DES43_14617</name>
</gene>
<name>A0A4R6Y6A0_9HYPH</name>